<reference evidence="3 4" key="1">
    <citation type="journal article" date="2019" name="Int. J. Syst. Evol. Microbiol.">
        <title>The Global Catalogue of Microorganisms (GCM) 10K type strain sequencing project: providing services to taxonomists for standard genome sequencing and annotation.</title>
        <authorList>
            <consortium name="The Broad Institute Genomics Platform"/>
            <consortium name="The Broad Institute Genome Sequencing Center for Infectious Disease"/>
            <person name="Wu L."/>
            <person name="Ma J."/>
        </authorList>
    </citation>
    <scope>NUCLEOTIDE SEQUENCE [LARGE SCALE GENOMIC DNA]</scope>
    <source>
        <strain evidence="3 4">CGMCC 1.12230</strain>
    </source>
</reference>
<dbReference type="Proteomes" id="UP001597076">
    <property type="component" value="Unassembled WGS sequence"/>
</dbReference>
<dbReference type="InterPro" id="IPR055768">
    <property type="entry name" value="DUF7344"/>
</dbReference>
<evidence type="ECO:0000313" key="3">
    <source>
        <dbReference type="EMBL" id="MFD1565701.1"/>
    </source>
</evidence>
<sequence length="192" mass="21905">MGDDGVTTLSKRDESQTDELTRDEIFTMLSNRRRRWVLHYLKQTEKQRVDLRSLVDSISAWEYDVPADELPWKKRKRVYTALRQSHLPKLDEAGAIEYDQSRGVVELTDEAAELQMYLEYVPARDIPWSHVYLGLTVVGLALTVLAQHTIFPFVELGGTALAGIFVAMFGVTAVVHTSYARRNRIGRGDPPR</sequence>
<dbReference type="EMBL" id="JBHUDI010000011">
    <property type="protein sequence ID" value="MFD1565701.1"/>
    <property type="molecule type" value="Genomic_DNA"/>
</dbReference>
<protein>
    <recommendedName>
        <fullName evidence="2">DUF7344 domain-containing protein</fullName>
    </recommendedName>
</protein>
<feature type="transmembrane region" description="Helical" evidence="1">
    <location>
        <begin position="131"/>
        <end position="150"/>
    </location>
</feature>
<evidence type="ECO:0000256" key="1">
    <source>
        <dbReference type="SAM" id="Phobius"/>
    </source>
</evidence>
<name>A0ABD6BL72_9EURY</name>
<keyword evidence="1" id="KW-0472">Membrane</keyword>
<evidence type="ECO:0000259" key="2">
    <source>
        <dbReference type="Pfam" id="PF24035"/>
    </source>
</evidence>
<comment type="caution">
    <text evidence="3">The sequence shown here is derived from an EMBL/GenBank/DDBJ whole genome shotgun (WGS) entry which is preliminary data.</text>
</comment>
<organism evidence="3 4">
    <name type="scientific">Haloarchaeobius amylolyticus</name>
    <dbReference type="NCBI Taxonomy" id="1198296"/>
    <lineage>
        <taxon>Archaea</taxon>
        <taxon>Methanobacteriati</taxon>
        <taxon>Methanobacteriota</taxon>
        <taxon>Stenosarchaea group</taxon>
        <taxon>Halobacteria</taxon>
        <taxon>Halobacteriales</taxon>
        <taxon>Halorubellaceae</taxon>
        <taxon>Haloarchaeobius</taxon>
    </lineage>
</organism>
<dbReference type="RefSeq" id="WP_390291091.1">
    <property type="nucleotide sequence ID" value="NZ_JBHUDI010000011.1"/>
</dbReference>
<feature type="transmembrane region" description="Helical" evidence="1">
    <location>
        <begin position="156"/>
        <end position="175"/>
    </location>
</feature>
<keyword evidence="4" id="KW-1185">Reference proteome</keyword>
<dbReference type="Pfam" id="PF24035">
    <property type="entry name" value="DUF7344"/>
    <property type="match status" value="1"/>
</dbReference>
<keyword evidence="1" id="KW-1133">Transmembrane helix</keyword>
<feature type="domain" description="DUF7344" evidence="2">
    <location>
        <begin position="26"/>
        <end position="106"/>
    </location>
</feature>
<proteinExistence type="predicted"/>
<accession>A0ABD6BL72</accession>
<evidence type="ECO:0000313" key="4">
    <source>
        <dbReference type="Proteomes" id="UP001597076"/>
    </source>
</evidence>
<dbReference type="AlphaFoldDB" id="A0ABD6BL72"/>
<gene>
    <name evidence="3" type="ORF">ACFR99_19430</name>
</gene>
<keyword evidence="1" id="KW-0812">Transmembrane</keyword>